<dbReference type="Proteomes" id="UP000316562">
    <property type="component" value="Unassembled WGS sequence"/>
</dbReference>
<dbReference type="EMBL" id="SGBC01000003">
    <property type="protein sequence ID" value="RZD16082.1"/>
    <property type="molecule type" value="Genomic_DNA"/>
</dbReference>
<sequence>MQFNLRCSGWKNLFLILFVFAFVSFGFIRNSNAVYLGSPNNDVSHAEAFAEQIEQYARQGLQYAAEAAQLKAQAQMLASNPGEVQGQLQNYNALDSSSGLNGNIQTQLSTSLNSLSNAQGQTQALQEQNRLSSAEHYRRQVMICTVINKLR</sequence>
<accession>A0A519BFN6</accession>
<evidence type="ECO:0000313" key="2">
    <source>
        <dbReference type="Proteomes" id="UP000316562"/>
    </source>
</evidence>
<reference evidence="1 2" key="1">
    <citation type="journal article" date="2019" name="ISME J.">
        <title>Insights into ecological role of a new deltaproteobacterial order Candidatus Acidulodesulfobacterales by metagenomics and metatranscriptomics.</title>
        <authorList>
            <person name="Tan S."/>
            <person name="Liu J."/>
            <person name="Fang Y."/>
            <person name="Hedlund B.P."/>
            <person name="Lian Z.H."/>
            <person name="Huang L.Y."/>
            <person name="Li J.T."/>
            <person name="Huang L.N."/>
            <person name="Li W.J."/>
            <person name="Jiang H.C."/>
            <person name="Dong H.L."/>
            <person name="Shu W.S."/>
        </authorList>
    </citation>
    <scope>NUCLEOTIDE SEQUENCE [LARGE SCALE GENOMIC DNA]</scope>
    <source>
        <strain evidence="1">AP2</strain>
    </source>
</reference>
<proteinExistence type="predicted"/>
<gene>
    <name evidence="1" type="ORF">EVJ46_07785</name>
</gene>
<comment type="caution">
    <text evidence="1">The sequence shown here is derived from an EMBL/GenBank/DDBJ whole genome shotgun (WGS) entry which is preliminary data.</text>
</comment>
<protein>
    <submittedName>
        <fullName evidence="1">Uncharacterized protein</fullName>
    </submittedName>
</protein>
<evidence type="ECO:0000313" key="1">
    <source>
        <dbReference type="EMBL" id="RZD16082.1"/>
    </source>
</evidence>
<organism evidence="1 2">
    <name type="scientific">Acididesulfobacter guangdongensis</name>
    <dbReference type="NCBI Taxonomy" id="2597225"/>
    <lineage>
        <taxon>Bacteria</taxon>
        <taxon>Deltaproteobacteria</taxon>
        <taxon>Candidatus Acidulodesulfobacterales</taxon>
        <taxon>Candidatus Acididesulfobacter</taxon>
    </lineage>
</organism>
<dbReference type="AlphaFoldDB" id="A0A519BFN6"/>
<name>A0A519BFN6_ACIG2</name>